<dbReference type="Gene3D" id="2.60.40.1930">
    <property type="match status" value="1"/>
</dbReference>
<dbReference type="Pfam" id="PF17791">
    <property type="entry name" value="MG3"/>
    <property type="match status" value="1"/>
</dbReference>
<feature type="non-terminal residue" evidence="2">
    <location>
        <position position="237"/>
    </location>
</feature>
<evidence type="ECO:0000313" key="3">
    <source>
        <dbReference type="Proteomes" id="UP001159363"/>
    </source>
</evidence>
<feature type="domain" description="Macroglobulin" evidence="1">
    <location>
        <begin position="64"/>
        <end position="94"/>
    </location>
</feature>
<name>A0ABQ9HAX7_9NEOP</name>
<dbReference type="PANTHER" id="PTHR11412">
    <property type="entry name" value="MACROGLOBULIN / COMPLEMENT"/>
    <property type="match status" value="1"/>
</dbReference>
<dbReference type="EMBL" id="JARBHB010000006">
    <property type="protein sequence ID" value="KAJ8881472.1"/>
    <property type="molecule type" value="Genomic_DNA"/>
</dbReference>
<protein>
    <recommendedName>
        <fullName evidence="1">Macroglobulin domain-containing protein</fullName>
    </recommendedName>
</protein>
<keyword evidence="3" id="KW-1185">Reference proteome</keyword>
<reference evidence="2 3" key="1">
    <citation type="submission" date="2023-02" db="EMBL/GenBank/DDBJ databases">
        <title>LHISI_Scaffold_Assembly.</title>
        <authorList>
            <person name="Stuart O.P."/>
            <person name="Cleave R."/>
            <person name="Magrath M.J.L."/>
            <person name="Mikheyev A.S."/>
        </authorList>
    </citation>
    <scope>NUCLEOTIDE SEQUENCE [LARGE SCALE GENOMIC DNA]</scope>
    <source>
        <strain evidence="2">Daus_M_001</strain>
        <tissue evidence="2">Leg muscle</tissue>
    </source>
</reference>
<dbReference type="Proteomes" id="UP001159363">
    <property type="component" value="Chromosome 5"/>
</dbReference>
<dbReference type="Gene3D" id="2.60.40.1940">
    <property type="match status" value="1"/>
</dbReference>
<dbReference type="InterPro" id="IPR041555">
    <property type="entry name" value="MG3"/>
</dbReference>
<accession>A0ABQ9HAX7</accession>
<evidence type="ECO:0000313" key="2">
    <source>
        <dbReference type="EMBL" id="KAJ8881472.1"/>
    </source>
</evidence>
<dbReference type="PANTHER" id="PTHR11412:SF171">
    <property type="entry name" value="PREGNANCY ZONE PROTEIN-LIKE PROTEIN"/>
    <property type="match status" value="1"/>
</dbReference>
<evidence type="ECO:0000259" key="1">
    <source>
        <dbReference type="Pfam" id="PF17791"/>
    </source>
</evidence>
<proteinExistence type="predicted"/>
<sequence>MHYALITGPSLEYHALLHTVQADAMELCTQRGRRSIGQDTGTWHINVQQEHQGPTQRSSFQVLEYVLPKFQVVVRPPPYVLANANHLKWKVCARLYSRAMTHIVEHNIENDVENHFSVGTPRLIMRSQRDWSTSSLVYGFLEYSCFILHLHFDYASPSLSPYHFTSPLTTHYSGWPGMTACSLVDDDFGSFARSTVSHRYSYGQPVKGVLHVKVTSLTPKWRRNKTRSLDVHFTSKV</sequence>
<gene>
    <name evidence="2" type="ORF">PR048_017953</name>
</gene>
<organism evidence="2 3">
    <name type="scientific">Dryococelus australis</name>
    <dbReference type="NCBI Taxonomy" id="614101"/>
    <lineage>
        <taxon>Eukaryota</taxon>
        <taxon>Metazoa</taxon>
        <taxon>Ecdysozoa</taxon>
        <taxon>Arthropoda</taxon>
        <taxon>Hexapoda</taxon>
        <taxon>Insecta</taxon>
        <taxon>Pterygota</taxon>
        <taxon>Neoptera</taxon>
        <taxon>Polyneoptera</taxon>
        <taxon>Phasmatodea</taxon>
        <taxon>Verophasmatodea</taxon>
        <taxon>Anareolatae</taxon>
        <taxon>Phasmatidae</taxon>
        <taxon>Eurycanthinae</taxon>
        <taxon>Dryococelus</taxon>
    </lineage>
</organism>
<dbReference type="InterPro" id="IPR050473">
    <property type="entry name" value="A2M/Complement_sys"/>
</dbReference>
<comment type="caution">
    <text evidence="2">The sequence shown here is derived from an EMBL/GenBank/DDBJ whole genome shotgun (WGS) entry which is preliminary data.</text>
</comment>